<feature type="region of interest" description="Disordered" evidence="1">
    <location>
        <begin position="92"/>
        <end position="142"/>
    </location>
</feature>
<feature type="compositionally biased region" description="Basic and acidic residues" evidence="1">
    <location>
        <begin position="96"/>
        <end position="113"/>
    </location>
</feature>
<dbReference type="Proteomes" id="UP001153069">
    <property type="component" value="Unassembled WGS sequence"/>
</dbReference>
<evidence type="ECO:0000256" key="1">
    <source>
        <dbReference type="SAM" id="MobiDB-lite"/>
    </source>
</evidence>
<gene>
    <name evidence="2" type="ORF">SEMRO_1617_G286310.1</name>
</gene>
<dbReference type="EMBL" id="CAICTM010001615">
    <property type="protein sequence ID" value="CAB9525012.1"/>
    <property type="molecule type" value="Genomic_DNA"/>
</dbReference>
<sequence>MPVQKNVRLPRWATLMRPEEGPKISVSTAVENARDDEHLEELELETRQEEALYMRKRCFHILSQEMDQCLAQVYRDTTKPCLDALQDFLDASAPPRELRHSKSDSDNDNDNKTESNNGGALASRKRQRLDFSSESEASPGSNTLLKGLDSALFDQQQEPWAPQDPLLLPIFLIQCPFFYGQDRNTQVDQLVQSLRDARKRSAVIKVERKTSAGGKQRQGIWMKELVQQCHNLLPVLMMEPLRKRIEKRRKKKACTFSEQFLLWAQNAPCYDELVVFLNIDDSFYSAELQDLLHVLASLRAEHGIPINVVMMAPHDGRRSMEVNSNIVGYAGFNVRSETLPSPDDICEQFRTALWIHRKFPVMFPQEVFEKVEESYTQQNQSVHCVVAKYRIALAHYFADDRSLLSVINHEAIQSKLWKRIAWFLVDEKARCVLLNENVAPSSTVMFNNIQGRKIREEQARIVLELMGSLRQRQKGNQRQYFRKGLFNPLFQGSLKGLSRRDMLEELAMLRKKFTTPAALGDVLSGADEVKLQPRVLLTKYATSEKLSACLEHSCDQDRQLLDKGRMVLDELIVLVGKSRDGDDLSELDQLLAHWGSLSEAANSLSSKENERSTGTCHFAFPAISSDCIVSSEPRRETVDAIVQVLFHPSEKPSPSAAYIASTMYGLIHDRVAVTQEDWYEEFWQSMGDFDCDREGSFGLFSIGLRFLKQTGLITEKLRVGSRSDILYERCKLVWCGGGQ</sequence>
<evidence type="ECO:0000313" key="3">
    <source>
        <dbReference type="Proteomes" id="UP001153069"/>
    </source>
</evidence>
<organism evidence="2 3">
    <name type="scientific">Seminavis robusta</name>
    <dbReference type="NCBI Taxonomy" id="568900"/>
    <lineage>
        <taxon>Eukaryota</taxon>
        <taxon>Sar</taxon>
        <taxon>Stramenopiles</taxon>
        <taxon>Ochrophyta</taxon>
        <taxon>Bacillariophyta</taxon>
        <taxon>Bacillariophyceae</taxon>
        <taxon>Bacillariophycidae</taxon>
        <taxon>Naviculales</taxon>
        <taxon>Naviculaceae</taxon>
        <taxon>Seminavis</taxon>
    </lineage>
</organism>
<keyword evidence="3" id="KW-1185">Reference proteome</keyword>
<evidence type="ECO:0000313" key="2">
    <source>
        <dbReference type="EMBL" id="CAB9525012.1"/>
    </source>
</evidence>
<proteinExistence type="predicted"/>
<dbReference type="OrthoDB" id="10671230at2759"/>
<comment type="caution">
    <text evidence="2">The sequence shown here is derived from an EMBL/GenBank/DDBJ whole genome shotgun (WGS) entry which is preliminary data.</text>
</comment>
<feature type="compositionally biased region" description="Polar residues" evidence="1">
    <location>
        <begin position="130"/>
        <end position="142"/>
    </location>
</feature>
<dbReference type="AlphaFoldDB" id="A0A9N8HTN2"/>
<name>A0A9N8HTN2_9STRA</name>
<reference evidence="2" key="1">
    <citation type="submission" date="2020-06" db="EMBL/GenBank/DDBJ databases">
        <authorList>
            <consortium name="Plant Systems Biology data submission"/>
        </authorList>
    </citation>
    <scope>NUCLEOTIDE SEQUENCE</scope>
    <source>
        <strain evidence="2">D6</strain>
    </source>
</reference>
<protein>
    <submittedName>
        <fullName evidence="2">Uncharacterized protein</fullName>
    </submittedName>
</protein>
<accession>A0A9N8HTN2</accession>